<proteinExistence type="predicted"/>
<dbReference type="Proteomes" id="UP001591681">
    <property type="component" value="Unassembled WGS sequence"/>
</dbReference>
<organism evidence="2 3">
    <name type="scientific">Coilia grayii</name>
    <name type="common">Gray's grenadier anchovy</name>
    <dbReference type="NCBI Taxonomy" id="363190"/>
    <lineage>
        <taxon>Eukaryota</taxon>
        <taxon>Metazoa</taxon>
        <taxon>Chordata</taxon>
        <taxon>Craniata</taxon>
        <taxon>Vertebrata</taxon>
        <taxon>Euteleostomi</taxon>
        <taxon>Actinopterygii</taxon>
        <taxon>Neopterygii</taxon>
        <taxon>Teleostei</taxon>
        <taxon>Clupei</taxon>
        <taxon>Clupeiformes</taxon>
        <taxon>Clupeoidei</taxon>
        <taxon>Engraulidae</taxon>
        <taxon>Coilinae</taxon>
        <taxon>Coilia</taxon>
    </lineage>
</organism>
<comment type="caution">
    <text evidence="2">The sequence shown here is derived from an EMBL/GenBank/DDBJ whole genome shotgun (WGS) entry which is preliminary data.</text>
</comment>
<dbReference type="EMBL" id="JBHFQA010000002">
    <property type="protein sequence ID" value="KAL2102172.1"/>
    <property type="molecule type" value="Genomic_DNA"/>
</dbReference>
<reference evidence="2 3" key="1">
    <citation type="submission" date="2024-09" db="EMBL/GenBank/DDBJ databases">
        <title>A chromosome-level genome assembly of Gray's grenadier anchovy, Coilia grayii.</title>
        <authorList>
            <person name="Fu Z."/>
        </authorList>
    </citation>
    <scope>NUCLEOTIDE SEQUENCE [LARGE SCALE GENOMIC DNA]</scope>
    <source>
        <strain evidence="2">G4</strain>
        <tissue evidence="2">Muscle</tissue>
    </source>
</reference>
<sequence>MASELQELKEMVEQLRMDNERLRREQAALSQPTGVVGTGDNQSASSSSAPQPTPCYDRLLYVPREWKCPMFRGLGGMGVAEWIEEVRASVRARHLKSIDQAYFIYDHFEGEAKNEIKFRPASDREDPEKILSILNDLYGCSQSYVSLQEAFFSRRQLEGESLQEYSHALFRLMDQVVASAPNGVPNSDILLRDQFIENVLDPSLRRVLKQSVRSNSVATLLDVRSEALRCEREGRVGEGRQRSYSVPSLCAVVTSRAHPAPPTSIEVQKGSSSEMAEIKEMLKRQQEQLNQLSQQVSQMQNAARPRSRSRIDL</sequence>
<feature type="compositionally biased region" description="Low complexity" evidence="1">
    <location>
        <begin position="287"/>
        <end position="301"/>
    </location>
</feature>
<feature type="region of interest" description="Disordered" evidence="1">
    <location>
        <begin position="284"/>
        <end position="313"/>
    </location>
</feature>
<feature type="region of interest" description="Disordered" evidence="1">
    <location>
        <begin position="19"/>
        <end position="52"/>
    </location>
</feature>
<gene>
    <name evidence="2" type="ORF">ACEWY4_001340</name>
</gene>
<accession>A0ABD1KSM7</accession>
<evidence type="ECO:0000313" key="2">
    <source>
        <dbReference type="EMBL" id="KAL2102172.1"/>
    </source>
</evidence>
<evidence type="ECO:0000313" key="3">
    <source>
        <dbReference type="Proteomes" id="UP001591681"/>
    </source>
</evidence>
<protein>
    <recommendedName>
        <fullName evidence="4">Retrotransposon gag domain-containing protein</fullName>
    </recommendedName>
</protein>
<evidence type="ECO:0008006" key="4">
    <source>
        <dbReference type="Google" id="ProtNLM"/>
    </source>
</evidence>
<keyword evidence="3" id="KW-1185">Reference proteome</keyword>
<evidence type="ECO:0000256" key="1">
    <source>
        <dbReference type="SAM" id="MobiDB-lite"/>
    </source>
</evidence>
<name>A0ABD1KSM7_9TELE</name>
<dbReference type="AlphaFoldDB" id="A0ABD1KSM7"/>